<organism evidence="1 2">
    <name type="scientific">Littorina saxatilis</name>
    <dbReference type="NCBI Taxonomy" id="31220"/>
    <lineage>
        <taxon>Eukaryota</taxon>
        <taxon>Metazoa</taxon>
        <taxon>Spiralia</taxon>
        <taxon>Lophotrochozoa</taxon>
        <taxon>Mollusca</taxon>
        <taxon>Gastropoda</taxon>
        <taxon>Caenogastropoda</taxon>
        <taxon>Littorinimorpha</taxon>
        <taxon>Littorinoidea</taxon>
        <taxon>Littorinidae</taxon>
        <taxon>Littorina</taxon>
    </lineage>
</organism>
<accession>A0AAN9BFP3</accession>
<sequence length="150" mass="17545">MPQEAVKGTFVPFTDQDKIWKANVRRTMKNQAHGWPSRWSFLVDEYKKMYEALEGKRPLSPYDEEANARRPLAERIAELGKFVDKVYLPPIDKMPPSTSIPKTTSGWYGYAPKIGGWSLVTERQKWTKARPTIVQHDLIKLLEWPMDFYE</sequence>
<dbReference type="EMBL" id="JBAMIC010000008">
    <property type="protein sequence ID" value="KAK7104662.1"/>
    <property type="molecule type" value="Genomic_DNA"/>
</dbReference>
<dbReference type="Proteomes" id="UP001374579">
    <property type="component" value="Unassembled WGS sequence"/>
</dbReference>
<evidence type="ECO:0000313" key="2">
    <source>
        <dbReference type="Proteomes" id="UP001374579"/>
    </source>
</evidence>
<evidence type="ECO:0000313" key="1">
    <source>
        <dbReference type="EMBL" id="KAK7104662.1"/>
    </source>
</evidence>
<gene>
    <name evidence="1" type="ORF">V1264_019341</name>
</gene>
<dbReference type="Pfam" id="PF14945">
    <property type="entry name" value="LLC1"/>
    <property type="match status" value="1"/>
</dbReference>
<dbReference type="InterPro" id="IPR020339">
    <property type="entry name" value="C20orf85-like"/>
</dbReference>
<dbReference type="AlphaFoldDB" id="A0AAN9BFP3"/>
<name>A0AAN9BFP3_9CAEN</name>
<reference evidence="1 2" key="1">
    <citation type="submission" date="2024-02" db="EMBL/GenBank/DDBJ databases">
        <title>Chromosome-scale genome assembly of the rough periwinkle Littorina saxatilis.</title>
        <authorList>
            <person name="De Jode A."/>
            <person name="Faria R."/>
            <person name="Formenti G."/>
            <person name="Sims Y."/>
            <person name="Smith T.P."/>
            <person name="Tracey A."/>
            <person name="Wood J.M.D."/>
            <person name="Zagrodzka Z.B."/>
            <person name="Johannesson K."/>
            <person name="Butlin R.K."/>
            <person name="Leder E.H."/>
        </authorList>
    </citation>
    <scope>NUCLEOTIDE SEQUENCE [LARGE SCALE GENOMIC DNA]</scope>
    <source>
        <strain evidence="1">Snail1</strain>
        <tissue evidence="1">Muscle</tissue>
    </source>
</reference>
<proteinExistence type="predicted"/>
<keyword evidence="2" id="KW-1185">Reference proteome</keyword>
<comment type="caution">
    <text evidence="1">The sequence shown here is derived from an EMBL/GenBank/DDBJ whole genome shotgun (WGS) entry which is preliminary data.</text>
</comment>
<protein>
    <submittedName>
        <fullName evidence="1">Uncharacterized protein</fullName>
    </submittedName>
</protein>